<evidence type="ECO:0000313" key="3">
    <source>
        <dbReference type="Proteomes" id="UP001597051"/>
    </source>
</evidence>
<dbReference type="PANTHER" id="PTHR33734">
    <property type="entry name" value="LYSM DOMAIN-CONTAINING GPI-ANCHORED PROTEIN 2"/>
    <property type="match status" value="1"/>
</dbReference>
<keyword evidence="3" id="KW-1185">Reference proteome</keyword>
<dbReference type="Proteomes" id="UP001597051">
    <property type="component" value="Unassembled WGS sequence"/>
</dbReference>
<dbReference type="InterPro" id="IPR036779">
    <property type="entry name" value="LysM_dom_sf"/>
</dbReference>
<dbReference type="SMART" id="SM00257">
    <property type="entry name" value="LysM"/>
    <property type="match status" value="3"/>
</dbReference>
<feature type="domain" description="LysM" evidence="1">
    <location>
        <begin position="169"/>
        <end position="213"/>
    </location>
</feature>
<dbReference type="Gene3D" id="3.10.350.10">
    <property type="entry name" value="LysM domain"/>
    <property type="match status" value="3"/>
</dbReference>
<organism evidence="2 3">
    <name type="scientific">Flavobacterium myungsuense</name>
    <dbReference type="NCBI Taxonomy" id="651823"/>
    <lineage>
        <taxon>Bacteria</taxon>
        <taxon>Pseudomonadati</taxon>
        <taxon>Bacteroidota</taxon>
        <taxon>Flavobacteriia</taxon>
        <taxon>Flavobacteriales</taxon>
        <taxon>Flavobacteriaceae</taxon>
        <taxon>Flavobacterium</taxon>
    </lineage>
</organism>
<accession>A0ABW3IXH4</accession>
<proteinExistence type="predicted"/>
<dbReference type="RefSeq" id="WP_379755058.1">
    <property type="nucleotide sequence ID" value="NZ_JBHSYB010000016.1"/>
</dbReference>
<feature type="domain" description="LysM" evidence="1">
    <location>
        <begin position="101"/>
        <end position="145"/>
    </location>
</feature>
<dbReference type="CDD" id="cd00118">
    <property type="entry name" value="LysM"/>
    <property type="match status" value="3"/>
</dbReference>
<dbReference type="PANTHER" id="PTHR33734:SF22">
    <property type="entry name" value="MEMBRANE-BOUND LYTIC MUREIN TRANSGLYCOSYLASE D"/>
    <property type="match status" value="1"/>
</dbReference>
<gene>
    <name evidence="2" type="ORF">ACFQ0S_00270</name>
</gene>
<protein>
    <submittedName>
        <fullName evidence="2">LysM peptidoglycan-binding domain-containing protein</fullName>
    </submittedName>
</protein>
<sequence>MNHEVQSNESVMIVSKKYLVDPAEIYRLNRFAINGISQGMVLKIPVLRKDISIPVAITQDKPSPEVTQVISVNKIEEKPLVKSLENTVEKAIVAVEDSSQINHVVEPKETLYGLSKKYNVSVEEIQLNNKELLIEGLKIGQVIKISSKKALESTESKSLNKQKKAEIEFRHKVEPKETLYAISKKYNISIDEIKQHNEFLLQNGLQIGQTLIIKSNN</sequence>
<comment type="caution">
    <text evidence="2">The sequence shown here is derived from an EMBL/GenBank/DDBJ whole genome shotgun (WGS) entry which is preliminary data.</text>
</comment>
<reference evidence="3" key="1">
    <citation type="journal article" date="2019" name="Int. J. Syst. Evol. Microbiol.">
        <title>The Global Catalogue of Microorganisms (GCM) 10K type strain sequencing project: providing services to taxonomists for standard genome sequencing and annotation.</title>
        <authorList>
            <consortium name="The Broad Institute Genomics Platform"/>
            <consortium name="The Broad Institute Genome Sequencing Center for Infectious Disease"/>
            <person name="Wu L."/>
            <person name="Ma J."/>
        </authorList>
    </citation>
    <scope>NUCLEOTIDE SEQUENCE [LARGE SCALE GENOMIC DNA]</scope>
    <source>
        <strain evidence="3">CECT 7649</strain>
    </source>
</reference>
<evidence type="ECO:0000259" key="1">
    <source>
        <dbReference type="PROSITE" id="PS51782"/>
    </source>
</evidence>
<dbReference type="InterPro" id="IPR018392">
    <property type="entry name" value="LysM"/>
</dbReference>
<dbReference type="PROSITE" id="PS51782">
    <property type="entry name" value="LYSM"/>
    <property type="match status" value="2"/>
</dbReference>
<dbReference type="Pfam" id="PF01476">
    <property type="entry name" value="LysM"/>
    <property type="match status" value="3"/>
</dbReference>
<dbReference type="SUPFAM" id="SSF54106">
    <property type="entry name" value="LysM domain"/>
    <property type="match status" value="3"/>
</dbReference>
<name>A0ABW3IXH4_9FLAO</name>
<evidence type="ECO:0000313" key="2">
    <source>
        <dbReference type="EMBL" id="MFD0982898.1"/>
    </source>
</evidence>
<dbReference type="EMBL" id="JBHTIZ010000004">
    <property type="protein sequence ID" value="MFD0982898.1"/>
    <property type="molecule type" value="Genomic_DNA"/>
</dbReference>